<dbReference type="EMBL" id="QGKY02000190">
    <property type="protein sequence ID" value="KAF2591089.1"/>
    <property type="molecule type" value="Genomic_DNA"/>
</dbReference>
<name>A0A8S9KAC2_BRACR</name>
<keyword evidence="2" id="KW-0472">Membrane</keyword>
<evidence type="ECO:0008006" key="4">
    <source>
        <dbReference type="Google" id="ProtNLM"/>
    </source>
</evidence>
<feature type="region of interest" description="Disordered" evidence="1">
    <location>
        <begin position="1"/>
        <end position="85"/>
    </location>
</feature>
<accession>A0A8S9KAC2</accession>
<dbReference type="PANTHER" id="PTHR21530">
    <property type="entry name" value="PHEROMONE SHUTDOWN PROTEIN"/>
    <property type="match status" value="1"/>
</dbReference>
<keyword evidence="2" id="KW-0812">Transmembrane</keyword>
<dbReference type="GO" id="GO:0005741">
    <property type="term" value="C:mitochondrial outer membrane"/>
    <property type="evidence" value="ECO:0007669"/>
    <property type="project" value="TreeGrafter"/>
</dbReference>
<keyword evidence="2" id="KW-1133">Transmembrane helix</keyword>
<reference evidence="3" key="1">
    <citation type="submission" date="2019-12" db="EMBL/GenBank/DDBJ databases">
        <title>Genome sequencing and annotation of Brassica cretica.</title>
        <authorList>
            <person name="Studholme D.J."/>
            <person name="Sarris P.F."/>
        </authorList>
    </citation>
    <scope>NUCLEOTIDE SEQUENCE</scope>
    <source>
        <strain evidence="3">PFS-102/07</strain>
        <tissue evidence="3">Leaf</tissue>
    </source>
</reference>
<organism evidence="3">
    <name type="scientific">Brassica cretica</name>
    <name type="common">Mustard</name>
    <dbReference type="NCBI Taxonomy" id="69181"/>
    <lineage>
        <taxon>Eukaryota</taxon>
        <taxon>Viridiplantae</taxon>
        <taxon>Streptophyta</taxon>
        <taxon>Embryophyta</taxon>
        <taxon>Tracheophyta</taxon>
        <taxon>Spermatophyta</taxon>
        <taxon>Magnoliopsida</taxon>
        <taxon>eudicotyledons</taxon>
        <taxon>Gunneridae</taxon>
        <taxon>Pentapetalae</taxon>
        <taxon>rosids</taxon>
        <taxon>malvids</taxon>
        <taxon>Brassicales</taxon>
        <taxon>Brassicaceae</taxon>
        <taxon>Brassiceae</taxon>
        <taxon>Brassica</taxon>
    </lineage>
</organism>
<dbReference type="CDD" id="cd14726">
    <property type="entry name" value="TraB_PrgY-like"/>
    <property type="match status" value="1"/>
</dbReference>
<feature type="transmembrane region" description="Helical" evidence="2">
    <location>
        <begin position="322"/>
        <end position="341"/>
    </location>
</feature>
<dbReference type="InterPro" id="IPR002816">
    <property type="entry name" value="TraB/PrgY/GumN_fam"/>
</dbReference>
<feature type="compositionally biased region" description="Basic and acidic residues" evidence="1">
    <location>
        <begin position="16"/>
        <end position="29"/>
    </location>
</feature>
<feature type="compositionally biased region" description="Acidic residues" evidence="1">
    <location>
        <begin position="46"/>
        <end position="58"/>
    </location>
</feature>
<gene>
    <name evidence="3" type="ORF">F2Q70_00042089</name>
</gene>
<evidence type="ECO:0000256" key="2">
    <source>
        <dbReference type="SAM" id="Phobius"/>
    </source>
</evidence>
<dbReference type="InterPro" id="IPR046345">
    <property type="entry name" value="TraB_PrgY-like"/>
</dbReference>
<dbReference type="AlphaFoldDB" id="A0A8S9KAC2"/>
<dbReference type="Pfam" id="PF01963">
    <property type="entry name" value="TraB_PrgY_gumN"/>
    <property type="match status" value="2"/>
</dbReference>
<proteinExistence type="predicted"/>
<sequence length="345" mass="38027">MEPTQSPSESEPGVHSGEDFVHIEEHSKPTGDFSLSDSIVNVEKEDAVEEEEEEEEEHKEDSDSVASVGGDDAAGGDGDGECSSAKAELPEELAKSVVILTCESNGESGSCDVYLIGTAHVSKESCREVKEIISFLKPEAVFVELCSSRVSILQPQSVKIASQLEVFPGTEFRVAYEEALKYGGSVILGDRPVQITLKRTWAKMPLWHKVKFIYSLMFQAVFLPSAEELDRMLKEMDNVDMVTLVIQEMSKEFPSLMETLVHERDQYMASSLLRVASEHNSVVAVIGRGHINGIKKNWKQPITMKDLMEIPSDNSVFTVKRIVSSVAIAVAGTAIFTGILLSRRR</sequence>
<protein>
    <recommendedName>
        <fullName evidence="4">TraB family protein</fullName>
    </recommendedName>
</protein>
<dbReference type="PANTHER" id="PTHR21530:SF9">
    <property type="entry name" value="TRAB FAMILY PROTEIN"/>
    <property type="match status" value="1"/>
</dbReference>
<evidence type="ECO:0000256" key="1">
    <source>
        <dbReference type="SAM" id="MobiDB-lite"/>
    </source>
</evidence>
<comment type="caution">
    <text evidence="3">The sequence shown here is derived from an EMBL/GenBank/DDBJ whole genome shotgun (WGS) entry which is preliminary data.</text>
</comment>
<evidence type="ECO:0000313" key="3">
    <source>
        <dbReference type="EMBL" id="KAF2591089.1"/>
    </source>
</evidence>